<dbReference type="Proteomes" id="UP000233293">
    <property type="component" value="Unassembled WGS sequence"/>
</dbReference>
<sequence>MIVSALDSPAIADLPSISVRTLLVGLRIDTKNLEQGPVLATSPLTIRAGIRGRAVLFRYGVVVLFDLDPLEEVGFLASLQRLVTEPVDPPEAEGTRLYLHAGGEDRVEHSGAIVMAEPTPERLQLLSDILGKNAVLDHYEKRVAQVFDRIDPLAATLQRKGDFSSQGKELLQQIGGVLMTQQRMVGRVEVLDKPEVLWDRPGLERIYLRLEDEYELRERGRVLDRKLELIARTSETLLELMQNRRSMRVEWYIVILIVIEIMLSAGDMILRSHS</sequence>
<keyword evidence="4" id="KW-1185">Reference proteome</keyword>
<dbReference type="PANTHER" id="PTHR16255:SF1">
    <property type="entry name" value="REQUIRED FOR MEIOTIC NUCLEAR DIVISION PROTEIN 1 HOMOLOG"/>
    <property type="match status" value="1"/>
</dbReference>
<keyword evidence="1" id="KW-0472">Membrane</keyword>
<evidence type="ECO:0000259" key="2">
    <source>
        <dbReference type="Pfam" id="PF02582"/>
    </source>
</evidence>
<dbReference type="Pfam" id="PF02582">
    <property type="entry name" value="DUF155"/>
    <property type="match status" value="1"/>
</dbReference>
<keyword evidence="1" id="KW-1133">Transmembrane helix</keyword>
<dbReference type="InterPro" id="IPR051624">
    <property type="entry name" value="RMD1/Sad1-interacting"/>
</dbReference>
<gene>
    <name evidence="3" type="ORF">CWS72_07550</name>
</gene>
<comment type="caution">
    <text evidence="3">The sequence shown here is derived from an EMBL/GenBank/DDBJ whole genome shotgun (WGS) entry which is preliminary data.</text>
</comment>
<keyword evidence="1" id="KW-0812">Transmembrane</keyword>
<evidence type="ECO:0000256" key="1">
    <source>
        <dbReference type="SAM" id="Phobius"/>
    </source>
</evidence>
<evidence type="ECO:0000313" key="3">
    <source>
        <dbReference type="EMBL" id="PKU25058.1"/>
    </source>
</evidence>
<proteinExistence type="predicted"/>
<reference evidence="4" key="1">
    <citation type="submission" date="2017-12" db="EMBL/GenBank/DDBJ databases">
        <title>Draft genome sequence of Telmatospirillum siberiense 26-4b1T, an acidotolerant peatland alphaproteobacterium potentially involved in sulfur cycling.</title>
        <authorList>
            <person name="Hausmann B."/>
            <person name="Pjevac P."/>
            <person name="Schreck K."/>
            <person name="Herbold C.W."/>
            <person name="Daims H."/>
            <person name="Wagner M."/>
            <person name="Pester M."/>
            <person name="Loy A."/>
        </authorList>
    </citation>
    <scope>NUCLEOTIDE SEQUENCE [LARGE SCALE GENOMIC DNA]</scope>
    <source>
        <strain evidence="4">26-4b1</strain>
    </source>
</reference>
<name>A0A2N3PXE6_9PROT</name>
<organism evidence="3 4">
    <name type="scientific">Telmatospirillum siberiense</name>
    <dbReference type="NCBI Taxonomy" id="382514"/>
    <lineage>
        <taxon>Bacteria</taxon>
        <taxon>Pseudomonadati</taxon>
        <taxon>Pseudomonadota</taxon>
        <taxon>Alphaproteobacteria</taxon>
        <taxon>Rhodospirillales</taxon>
        <taxon>Rhodospirillaceae</taxon>
        <taxon>Telmatospirillum</taxon>
    </lineage>
</organism>
<dbReference type="InterPro" id="IPR003734">
    <property type="entry name" value="DUF155"/>
</dbReference>
<dbReference type="EMBL" id="PIUM01000006">
    <property type="protein sequence ID" value="PKU25058.1"/>
    <property type="molecule type" value="Genomic_DNA"/>
</dbReference>
<dbReference type="AlphaFoldDB" id="A0A2N3PXE6"/>
<feature type="transmembrane region" description="Helical" evidence="1">
    <location>
        <begin position="251"/>
        <end position="270"/>
    </location>
</feature>
<feature type="domain" description="DUF155" evidence="2">
    <location>
        <begin position="55"/>
        <end position="223"/>
    </location>
</feature>
<evidence type="ECO:0000313" key="4">
    <source>
        <dbReference type="Proteomes" id="UP000233293"/>
    </source>
</evidence>
<dbReference type="OrthoDB" id="7931216at2"/>
<dbReference type="PANTHER" id="PTHR16255">
    <property type="entry name" value="REQUIRED FOR MEIOTIC NUCLEAR DIVISION PROTEIN 1 HOMOLOG"/>
    <property type="match status" value="1"/>
</dbReference>
<accession>A0A2N3PXE6</accession>
<protein>
    <recommendedName>
        <fullName evidence="2">DUF155 domain-containing protein</fullName>
    </recommendedName>
</protein>